<proteinExistence type="predicted"/>
<dbReference type="AlphaFoldDB" id="A0A2M4DM09"/>
<keyword evidence="2" id="KW-1133">Transmembrane helix</keyword>
<keyword evidence="2" id="KW-0812">Transmembrane</keyword>
<name>A0A2M4DM09_ANODA</name>
<organism evidence="3">
    <name type="scientific">Anopheles darlingi</name>
    <name type="common">Mosquito</name>
    <dbReference type="NCBI Taxonomy" id="43151"/>
    <lineage>
        <taxon>Eukaryota</taxon>
        <taxon>Metazoa</taxon>
        <taxon>Ecdysozoa</taxon>
        <taxon>Arthropoda</taxon>
        <taxon>Hexapoda</taxon>
        <taxon>Insecta</taxon>
        <taxon>Pterygota</taxon>
        <taxon>Neoptera</taxon>
        <taxon>Endopterygota</taxon>
        <taxon>Diptera</taxon>
        <taxon>Nematocera</taxon>
        <taxon>Culicoidea</taxon>
        <taxon>Culicidae</taxon>
        <taxon>Anophelinae</taxon>
        <taxon>Anopheles</taxon>
    </lineage>
</organism>
<dbReference type="EMBL" id="GGFL01014428">
    <property type="protein sequence ID" value="MBW78606.1"/>
    <property type="molecule type" value="Transcribed_RNA"/>
</dbReference>
<feature type="region of interest" description="Disordered" evidence="1">
    <location>
        <begin position="61"/>
        <end position="83"/>
    </location>
</feature>
<feature type="transmembrane region" description="Helical" evidence="2">
    <location>
        <begin position="6"/>
        <end position="28"/>
    </location>
</feature>
<evidence type="ECO:0000256" key="1">
    <source>
        <dbReference type="SAM" id="MobiDB-lite"/>
    </source>
</evidence>
<protein>
    <submittedName>
        <fullName evidence="3">Putative secreted protein</fullName>
    </submittedName>
</protein>
<evidence type="ECO:0000256" key="2">
    <source>
        <dbReference type="SAM" id="Phobius"/>
    </source>
</evidence>
<sequence length="83" mass="9521">MASAWLSMLVVNFFVSFHFSVFANLPLFRHFLFAFRVRTRSTRSPIRFRSLSVFGAAGKGERKERFPGKPSPIRGGFYLSSDK</sequence>
<reference evidence="3" key="1">
    <citation type="submission" date="2018-01" db="EMBL/GenBank/DDBJ databases">
        <title>An insight into the sialome of Amazonian anophelines.</title>
        <authorList>
            <person name="Ribeiro J.M."/>
            <person name="Scarpassa V."/>
            <person name="Calvo E."/>
        </authorList>
    </citation>
    <scope>NUCLEOTIDE SEQUENCE</scope>
</reference>
<keyword evidence="2" id="KW-0472">Membrane</keyword>
<evidence type="ECO:0000313" key="3">
    <source>
        <dbReference type="EMBL" id="MBW78606.1"/>
    </source>
</evidence>
<accession>A0A2M4DM09</accession>